<evidence type="ECO:0008006" key="4">
    <source>
        <dbReference type="Google" id="ProtNLM"/>
    </source>
</evidence>
<evidence type="ECO:0000256" key="1">
    <source>
        <dbReference type="SAM" id="SignalP"/>
    </source>
</evidence>
<name>A0ABW0K3Y8_9BACL</name>
<dbReference type="Gene3D" id="3.10.450.50">
    <property type="match status" value="1"/>
</dbReference>
<dbReference type="EMBL" id="JBHSMJ010000007">
    <property type="protein sequence ID" value="MFC5447502.1"/>
    <property type="molecule type" value="Genomic_DNA"/>
</dbReference>
<accession>A0ABW0K3Y8</accession>
<keyword evidence="1" id="KW-0732">Signal</keyword>
<feature type="chain" id="PRO_5045574431" description="DUF4878 domain-containing protein" evidence="1">
    <location>
        <begin position="31"/>
        <end position="140"/>
    </location>
</feature>
<feature type="signal peptide" evidence="1">
    <location>
        <begin position="1"/>
        <end position="30"/>
    </location>
</feature>
<organism evidence="2 3">
    <name type="scientific">Paenibacillus aestuarii</name>
    <dbReference type="NCBI Taxonomy" id="516965"/>
    <lineage>
        <taxon>Bacteria</taxon>
        <taxon>Bacillati</taxon>
        <taxon>Bacillota</taxon>
        <taxon>Bacilli</taxon>
        <taxon>Bacillales</taxon>
        <taxon>Paenibacillaceae</taxon>
        <taxon>Paenibacillus</taxon>
    </lineage>
</organism>
<evidence type="ECO:0000313" key="3">
    <source>
        <dbReference type="Proteomes" id="UP001596044"/>
    </source>
</evidence>
<dbReference type="RefSeq" id="WP_270884287.1">
    <property type="nucleotide sequence ID" value="NZ_JAQFVF010000065.1"/>
</dbReference>
<gene>
    <name evidence="2" type="ORF">ACFPOG_04485</name>
</gene>
<reference evidence="3" key="1">
    <citation type="journal article" date="2019" name="Int. J. Syst. Evol. Microbiol.">
        <title>The Global Catalogue of Microorganisms (GCM) 10K type strain sequencing project: providing services to taxonomists for standard genome sequencing and annotation.</title>
        <authorList>
            <consortium name="The Broad Institute Genomics Platform"/>
            <consortium name="The Broad Institute Genome Sequencing Center for Infectious Disease"/>
            <person name="Wu L."/>
            <person name="Ma J."/>
        </authorList>
    </citation>
    <scope>NUCLEOTIDE SEQUENCE [LARGE SCALE GENOMIC DNA]</scope>
    <source>
        <strain evidence="3">KACC 11904</strain>
    </source>
</reference>
<evidence type="ECO:0000313" key="2">
    <source>
        <dbReference type="EMBL" id="MFC5447502.1"/>
    </source>
</evidence>
<keyword evidence="3" id="KW-1185">Reference proteome</keyword>
<proteinExistence type="predicted"/>
<protein>
    <recommendedName>
        <fullName evidence="4">DUF4878 domain-containing protein</fullName>
    </recommendedName>
</protein>
<sequence length="140" mass="15427">MKTIKLVTLGAAAIAVIASAIWFSAPSSEAAIPDVQAAKQSVTNYIDAIEKHDVNELIKWVKDSRFNSLEEQKTAYATMFSNDPFEKAVITTVKKVDDNNLIVSLKLIRKGNGKSQTLDLPLIKDNGSWKLYITGVETKE</sequence>
<dbReference type="Proteomes" id="UP001596044">
    <property type="component" value="Unassembled WGS sequence"/>
</dbReference>
<comment type="caution">
    <text evidence="2">The sequence shown here is derived from an EMBL/GenBank/DDBJ whole genome shotgun (WGS) entry which is preliminary data.</text>
</comment>